<dbReference type="AlphaFoldDB" id="A0A0M5IN92"/>
<evidence type="ECO:0000313" key="7">
    <source>
        <dbReference type="EMBL" id="ALC15761.1"/>
    </source>
</evidence>
<evidence type="ECO:0000256" key="1">
    <source>
        <dbReference type="ARBA" id="ARBA00004141"/>
    </source>
</evidence>
<protein>
    <submittedName>
        <fullName evidence="7">Methylamine utilization protein MauE</fullName>
    </submittedName>
</protein>
<comment type="subcellular location">
    <subcellularLocation>
        <location evidence="1">Membrane</location>
        <topology evidence="1">Multi-pass membrane protein</topology>
    </subcellularLocation>
</comment>
<dbReference type="InterPro" id="IPR009908">
    <property type="entry name" value="Methylamine_util_MauE"/>
</dbReference>
<evidence type="ECO:0000256" key="4">
    <source>
        <dbReference type="ARBA" id="ARBA00023136"/>
    </source>
</evidence>
<gene>
    <name evidence="7" type="ORF">DSOUD_0975</name>
</gene>
<feature type="transmembrane region" description="Helical" evidence="5">
    <location>
        <begin position="76"/>
        <end position="95"/>
    </location>
</feature>
<feature type="transmembrane region" description="Helical" evidence="5">
    <location>
        <begin position="115"/>
        <end position="134"/>
    </location>
</feature>
<dbReference type="PATRIC" id="fig|1603606.3.peg.1070"/>
<evidence type="ECO:0000313" key="8">
    <source>
        <dbReference type="Proteomes" id="UP000057158"/>
    </source>
</evidence>
<keyword evidence="2 5" id="KW-0812">Transmembrane</keyword>
<evidence type="ECO:0000259" key="6">
    <source>
        <dbReference type="Pfam" id="PF07291"/>
    </source>
</evidence>
<evidence type="ECO:0000256" key="2">
    <source>
        <dbReference type="ARBA" id="ARBA00022692"/>
    </source>
</evidence>
<organism evidence="7 8">
    <name type="scientific">Desulfuromonas soudanensis</name>
    <dbReference type="NCBI Taxonomy" id="1603606"/>
    <lineage>
        <taxon>Bacteria</taxon>
        <taxon>Pseudomonadati</taxon>
        <taxon>Thermodesulfobacteriota</taxon>
        <taxon>Desulfuromonadia</taxon>
        <taxon>Desulfuromonadales</taxon>
        <taxon>Desulfuromonadaceae</taxon>
        <taxon>Desulfuromonas</taxon>
    </lineage>
</organism>
<keyword evidence="8" id="KW-1185">Reference proteome</keyword>
<feature type="transmembrane region" description="Helical" evidence="5">
    <location>
        <begin position="7"/>
        <end position="26"/>
    </location>
</feature>
<evidence type="ECO:0000256" key="3">
    <source>
        <dbReference type="ARBA" id="ARBA00022989"/>
    </source>
</evidence>
<feature type="transmembrane region" description="Helical" evidence="5">
    <location>
        <begin position="46"/>
        <end position="69"/>
    </location>
</feature>
<accession>A0A0M5IN92</accession>
<name>A0A0M5IN92_9BACT</name>
<reference evidence="7 8" key="1">
    <citation type="submission" date="2015-07" db="EMBL/GenBank/DDBJ databases">
        <title>Isolation and Genomic Characterization of a Novel Halophilic Metal-Reducing Deltaproteobacterium from the Deep Subsurface.</title>
        <authorList>
            <person name="Badalamenti J.P."/>
            <person name="Summers Z.M."/>
            <person name="Gralnick J.A."/>
            <person name="Bond D.R."/>
        </authorList>
    </citation>
    <scope>NUCLEOTIDE SEQUENCE [LARGE SCALE GENOMIC DNA]</scope>
    <source>
        <strain evidence="7 8">WTL</strain>
    </source>
</reference>
<dbReference type="Proteomes" id="UP000057158">
    <property type="component" value="Chromosome"/>
</dbReference>
<dbReference type="OrthoDB" id="9809646at2"/>
<keyword evidence="4 5" id="KW-0472">Membrane</keyword>
<dbReference type="KEGG" id="des:DSOUD_0975"/>
<dbReference type="Pfam" id="PF07291">
    <property type="entry name" value="MauE"/>
    <property type="match status" value="1"/>
</dbReference>
<dbReference type="GO" id="GO:0030416">
    <property type="term" value="P:methylamine metabolic process"/>
    <property type="evidence" value="ECO:0007669"/>
    <property type="project" value="InterPro"/>
</dbReference>
<dbReference type="GO" id="GO:0016020">
    <property type="term" value="C:membrane"/>
    <property type="evidence" value="ECO:0007669"/>
    <property type="project" value="UniProtKB-SubCell"/>
</dbReference>
<dbReference type="RefSeq" id="WP_053549938.1">
    <property type="nucleotide sequence ID" value="NZ_CP010802.1"/>
</dbReference>
<dbReference type="UniPathway" id="UPA00895"/>
<evidence type="ECO:0000256" key="5">
    <source>
        <dbReference type="SAM" id="Phobius"/>
    </source>
</evidence>
<dbReference type="EMBL" id="CP010802">
    <property type="protein sequence ID" value="ALC15761.1"/>
    <property type="molecule type" value="Genomic_DNA"/>
</dbReference>
<keyword evidence="3 5" id="KW-1133">Transmembrane helix</keyword>
<dbReference type="STRING" id="1603606.DSOUD_0975"/>
<proteinExistence type="predicted"/>
<feature type="domain" description="Methylamine utilisation protein MauE" evidence="6">
    <location>
        <begin position="7"/>
        <end position="130"/>
    </location>
</feature>
<sequence>MKRLRPVVYHLCRLTLGGLFVYAGVLKADDLTAFAGSIAAYEILPYFGNYLVAATLPYIEVLAGLLLLANRRVAPAALLLAGLTLVFMAILLSVLARGLEIDCGCFGADGRTTPAMALLRDAGILVLAHFTFHLRAPRP</sequence>